<dbReference type="EMBL" id="JBHUME010000010">
    <property type="protein sequence ID" value="MFD2614135.1"/>
    <property type="molecule type" value="Genomic_DNA"/>
</dbReference>
<accession>A0ABW5PHY9</accession>
<evidence type="ECO:0000313" key="13">
    <source>
        <dbReference type="Proteomes" id="UP001597541"/>
    </source>
</evidence>
<dbReference type="Pfam" id="PF17853">
    <property type="entry name" value="GGDEF_2"/>
    <property type="match status" value="1"/>
</dbReference>
<keyword evidence="13" id="KW-1185">Reference proteome</keyword>
<dbReference type="SMART" id="SM00342">
    <property type="entry name" value="HTH_ARAC"/>
    <property type="match status" value="1"/>
</dbReference>
<evidence type="ECO:0000256" key="1">
    <source>
        <dbReference type="ARBA" id="ARBA00004496"/>
    </source>
</evidence>
<comment type="caution">
    <text evidence="12">The sequence shown here is derived from an EMBL/GenBank/DDBJ whole genome shotgun (WGS) entry which is preliminary data.</text>
</comment>
<keyword evidence="4" id="KW-0902">Two-component regulatory system</keyword>
<evidence type="ECO:0000259" key="11">
    <source>
        <dbReference type="PROSITE" id="PS50110"/>
    </source>
</evidence>
<organism evidence="12 13">
    <name type="scientific">Paenibacillus gansuensis</name>
    <dbReference type="NCBI Taxonomy" id="306542"/>
    <lineage>
        <taxon>Bacteria</taxon>
        <taxon>Bacillati</taxon>
        <taxon>Bacillota</taxon>
        <taxon>Bacilli</taxon>
        <taxon>Bacillales</taxon>
        <taxon>Paenibacillaceae</taxon>
        <taxon>Paenibacillus</taxon>
    </lineage>
</organism>
<evidence type="ECO:0000256" key="9">
    <source>
        <dbReference type="SAM" id="MobiDB-lite"/>
    </source>
</evidence>
<dbReference type="Gene3D" id="3.40.50.2300">
    <property type="match status" value="1"/>
</dbReference>
<keyword evidence="5" id="KW-0805">Transcription regulation</keyword>
<feature type="domain" description="Response regulatory" evidence="11">
    <location>
        <begin position="3"/>
        <end position="120"/>
    </location>
</feature>
<evidence type="ECO:0000256" key="7">
    <source>
        <dbReference type="ARBA" id="ARBA00023163"/>
    </source>
</evidence>
<feature type="domain" description="HTH araC/xylS-type" evidence="10">
    <location>
        <begin position="454"/>
        <end position="553"/>
    </location>
</feature>
<reference evidence="13" key="1">
    <citation type="journal article" date="2019" name="Int. J. Syst. Evol. Microbiol.">
        <title>The Global Catalogue of Microorganisms (GCM) 10K type strain sequencing project: providing services to taxonomists for standard genome sequencing and annotation.</title>
        <authorList>
            <consortium name="The Broad Institute Genomics Platform"/>
            <consortium name="The Broad Institute Genome Sequencing Center for Infectious Disease"/>
            <person name="Wu L."/>
            <person name="Ma J."/>
        </authorList>
    </citation>
    <scope>NUCLEOTIDE SEQUENCE [LARGE SCALE GENOMIC DNA]</scope>
    <source>
        <strain evidence="13">KCTC 3950</strain>
    </source>
</reference>
<proteinExistence type="predicted"/>
<dbReference type="InterPro" id="IPR009057">
    <property type="entry name" value="Homeodomain-like_sf"/>
</dbReference>
<dbReference type="PANTHER" id="PTHR42713">
    <property type="entry name" value="HISTIDINE KINASE-RELATED"/>
    <property type="match status" value="1"/>
</dbReference>
<feature type="modified residue" description="4-aspartylphosphate" evidence="8">
    <location>
        <position position="55"/>
    </location>
</feature>
<protein>
    <submittedName>
        <fullName evidence="12">Response regulator</fullName>
    </submittedName>
</protein>
<dbReference type="InterPro" id="IPR011006">
    <property type="entry name" value="CheY-like_superfamily"/>
</dbReference>
<dbReference type="SUPFAM" id="SSF52172">
    <property type="entry name" value="CheY-like"/>
    <property type="match status" value="1"/>
</dbReference>
<evidence type="ECO:0000256" key="4">
    <source>
        <dbReference type="ARBA" id="ARBA00023012"/>
    </source>
</evidence>
<dbReference type="PROSITE" id="PS01124">
    <property type="entry name" value="HTH_ARAC_FAMILY_2"/>
    <property type="match status" value="1"/>
</dbReference>
<feature type="region of interest" description="Disordered" evidence="9">
    <location>
        <begin position="192"/>
        <end position="219"/>
    </location>
</feature>
<gene>
    <name evidence="12" type="ORF">ACFSUF_17140</name>
</gene>
<dbReference type="Pfam" id="PF00072">
    <property type="entry name" value="Response_reg"/>
    <property type="match status" value="1"/>
</dbReference>
<evidence type="ECO:0000256" key="5">
    <source>
        <dbReference type="ARBA" id="ARBA00023015"/>
    </source>
</evidence>
<dbReference type="PRINTS" id="PR00032">
    <property type="entry name" value="HTHARAC"/>
</dbReference>
<dbReference type="InterPro" id="IPR001789">
    <property type="entry name" value="Sig_transdc_resp-reg_receiver"/>
</dbReference>
<dbReference type="RefSeq" id="WP_377604670.1">
    <property type="nucleotide sequence ID" value="NZ_JBHUME010000010.1"/>
</dbReference>
<dbReference type="CDD" id="cd17536">
    <property type="entry name" value="REC_YesN-like"/>
    <property type="match status" value="1"/>
</dbReference>
<feature type="compositionally biased region" description="Basic and acidic residues" evidence="9">
    <location>
        <begin position="192"/>
        <end position="206"/>
    </location>
</feature>
<keyword evidence="2" id="KW-0963">Cytoplasm</keyword>
<name>A0ABW5PHY9_9BACL</name>
<sequence>MYKLLLVEDEEEVRESVMQEIDWARYGYEAVDKAENGKEAMECFERNVPDVVVTDIQMPFMDGLQLSEWIRAKYPTTKIIILTGFDEFEYAQKAVKLAIDEYVLKPFSSQELITVLTKIKLQLDEEFEQKENIHILEEHYRKSLPVLREVFLSSLVTTKLRRTEMEEKAGSYGIGLSGSAYLVSVLSMDTRQAEEGADPDHTDRSRPPQAQSPSLKDSKDRQLQLFAVLNIAQEIADKHAAGHVFIHHDQIILLTISGQEHRELVMEQTLNVLEEMRQSTEKFLKITITVGVGTVGSQMTDINYSYKDAVQALDYRMILGSNKIICIEDVETRFATKLRFDELKEHALLRTIKMGTSQEIEDVAEELFAGVTDTNISVTDYQMYLVEIVTSILTAAKDLGTGMDEIFGEDFDPFSRIRRLHHVDEAKQWILALCRNIMGHIANQRQYAYKSLVDQAKEFVQEHYHESDININKVCSHLHISAGYFSSIFKKECKMTFVNYLQQIRMEAAQELLRTTDLKLFEIAEKVGFAEPNYFSFSFRKSCGVSPKEYRNSLRGV</sequence>
<dbReference type="Pfam" id="PF12833">
    <property type="entry name" value="HTH_18"/>
    <property type="match status" value="1"/>
</dbReference>
<dbReference type="PROSITE" id="PS50110">
    <property type="entry name" value="RESPONSE_REGULATORY"/>
    <property type="match status" value="1"/>
</dbReference>
<dbReference type="Proteomes" id="UP001597541">
    <property type="component" value="Unassembled WGS sequence"/>
</dbReference>
<evidence type="ECO:0000313" key="12">
    <source>
        <dbReference type="EMBL" id="MFD2614135.1"/>
    </source>
</evidence>
<comment type="subcellular location">
    <subcellularLocation>
        <location evidence="1">Cytoplasm</location>
    </subcellularLocation>
</comment>
<dbReference type="Gene3D" id="1.10.10.60">
    <property type="entry name" value="Homeodomain-like"/>
    <property type="match status" value="2"/>
</dbReference>
<dbReference type="InterPro" id="IPR020449">
    <property type="entry name" value="Tscrpt_reg_AraC-type_HTH"/>
</dbReference>
<dbReference type="SUPFAM" id="SSF46689">
    <property type="entry name" value="Homeodomain-like"/>
    <property type="match status" value="2"/>
</dbReference>
<dbReference type="InterPro" id="IPR041522">
    <property type="entry name" value="CdaR_GGDEF"/>
</dbReference>
<keyword evidence="6" id="KW-0238">DNA-binding</keyword>
<evidence type="ECO:0000256" key="3">
    <source>
        <dbReference type="ARBA" id="ARBA00022553"/>
    </source>
</evidence>
<dbReference type="InterPro" id="IPR051552">
    <property type="entry name" value="HptR"/>
</dbReference>
<evidence type="ECO:0000259" key="10">
    <source>
        <dbReference type="PROSITE" id="PS01124"/>
    </source>
</evidence>
<dbReference type="PANTHER" id="PTHR42713:SF3">
    <property type="entry name" value="TRANSCRIPTIONAL REGULATORY PROTEIN HPTR"/>
    <property type="match status" value="1"/>
</dbReference>
<keyword evidence="7" id="KW-0804">Transcription</keyword>
<evidence type="ECO:0000256" key="8">
    <source>
        <dbReference type="PROSITE-ProRule" id="PRU00169"/>
    </source>
</evidence>
<dbReference type="InterPro" id="IPR018060">
    <property type="entry name" value="HTH_AraC"/>
</dbReference>
<evidence type="ECO:0000256" key="6">
    <source>
        <dbReference type="ARBA" id="ARBA00023125"/>
    </source>
</evidence>
<keyword evidence="3 8" id="KW-0597">Phosphoprotein</keyword>
<evidence type="ECO:0000256" key="2">
    <source>
        <dbReference type="ARBA" id="ARBA00022490"/>
    </source>
</evidence>
<dbReference type="PROSITE" id="PS00041">
    <property type="entry name" value="HTH_ARAC_FAMILY_1"/>
    <property type="match status" value="1"/>
</dbReference>
<dbReference type="InterPro" id="IPR018062">
    <property type="entry name" value="HTH_AraC-typ_CS"/>
</dbReference>
<dbReference type="SMART" id="SM00448">
    <property type="entry name" value="REC"/>
    <property type="match status" value="1"/>
</dbReference>